<comment type="caution">
    <text evidence="7">The sequence shown here is derived from an EMBL/GenBank/DDBJ whole genome shotgun (WGS) entry which is preliminary data.</text>
</comment>
<dbReference type="InterPro" id="IPR001353">
    <property type="entry name" value="Proteasome_sua/b"/>
</dbReference>
<feature type="domain" description="MIF4G" evidence="6">
    <location>
        <begin position="804"/>
        <end position="998"/>
    </location>
</feature>
<feature type="region of interest" description="Disordered" evidence="5">
    <location>
        <begin position="325"/>
        <end position="367"/>
    </location>
</feature>
<dbReference type="EMBL" id="JACYCF010000005">
    <property type="protein sequence ID" value="KAF8757124.1"/>
    <property type="molecule type" value="Genomic_DNA"/>
</dbReference>
<dbReference type="SMART" id="SM00543">
    <property type="entry name" value="MIF4G"/>
    <property type="match status" value="2"/>
</dbReference>
<evidence type="ECO:0000256" key="2">
    <source>
        <dbReference type="ARBA" id="ARBA00022490"/>
    </source>
</evidence>
<feature type="compositionally biased region" description="Basic and acidic residues" evidence="5">
    <location>
        <begin position="732"/>
        <end position="777"/>
    </location>
</feature>
<dbReference type="FunFam" id="1.25.40.180:FF:000037">
    <property type="entry name" value="Nonsense-mediated mRNA decay factor (Upf2)"/>
    <property type="match status" value="1"/>
</dbReference>
<dbReference type="GO" id="GO:0000184">
    <property type="term" value="P:nuclear-transcribed mRNA catabolic process, nonsense-mediated decay"/>
    <property type="evidence" value="ECO:0007669"/>
    <property type="project" value="InterPro"/>
</dbReference>
<dbReference type="InterPro" id="IPR039762">
    <property type="entry name" value="Nmd2/UPF2"/>
</dbReference>
<dbReference type="InterPro" id="IPR016024">
    <property type="entry name" value="ARM-type_fold"/>
</dbReference>
<dbReference type="PROSITE" id="PS51475">
    <property type="entry name" value="PROTEASOME_ALPHA_2"/>
    <property type="match status" value="1"/>
</dbReference>
<feature type="compositionally biased region" description="Polar residues" evidence="5">
    <location>
        <begin position="787"/>
        <end position="801"/>
    </location>
</feature>
<feature type="domain" description="MIF4G" evidence="6">
    <location>
        <begin position="1013"/>
        <end position="1221"/>
    </location>
</feature>
<feature type="compositionally biased region" description="Basic and acidic residues" evidence="5">
    <location>
        <begin position="1268"/>
        <end position="1291"/>
    </location>
</feature>
<dbReference type="GO" id="GO:0003723">
    <property type="term" value="F:RNA binding"/>
    <property type="evidence" value="ECO:0007669"/>
    <property type="project" value="InterPro"/>
</dbReference>
<evidence type="ECO:0000256" key="5">
    <source>
        <dbReference type="SAM" id="MobiDB-lite"/>
    </source>
</evidence>
<evidence type="ECO:0000256" key="1">
    <source>
        <dbReference type="ARBA" id="ARBA00004496"/>
    </source>
</evidence>
<sequence length="1422" mass="160598">MLTQVICSAEALAFWGDASVIEPTDFVQVNRYTMVRERPADMIVSSCTILDLPSIDLLGIARPNNDLFPEGRLYQSMSFEAMAVCLLIYISRVCYGGYRPCWDSNRSSIERGGRASCREEGYREIIGHIGCKGGRIWGSGEKIFLLNNNLIAGVAGLSADANSLVNYSRTSAQQHLFSFNEDIPVEQLVQKLCNLKQGYTQFGGLRPFGVSLLYAGYDPHYEFQLYHSDPSGNYSGWKATCIGANNGTAQSLLKQEYKDEISLDDAISLVIRVMGKTMDSTTLSSEKLEFAVITLDADTKKPKAKIYRPVEVDALLDKLGVMKKDDEEMNRESREEEEKQKRQKRAELKKSNETPPAAPNKSLDSSLKRHSALIKRLRQSLGADNRDQVLKDVDSLSLEKYVEEIVQASVDGMSRCKTEKDIWSATEIVSAFHRRFPEAYTPPLVAILSKELAAPSRTALNSLSSEQREKDEAARIVRQRPLLRVACELAMVGIINDSPGRSGGEWIMKVIRELLVNDPSLGSLPLFTTFLKSYSRPFLGLAPPPSAKQVGADVEAGELSSTVAQESTNGVSNGATILNEQEELVEKDIRDKFKRMCEGYYENVAKKLVKEHNRLQDQDRRNHEAYIKSGEIFEDRQQAYEKMTKSYEKLLSSCQSLSDLLYLPMPHLPSASQKNDSILLLDGSSSLRLGGTEDLPANSKWEDEEERRFYEDLPDLKDFVPKTVLGVDAVASKEERDSVAKEQVNDADAEKAKEEQEKRDVARLEARLENVDGEDAKTTVSDDAEDQPSSRSPSPTQGAATGASQVLAALLARLSDANNRTVIDEIAVNFAFLNSKASRKRLIKFLNQPPKNRTDILPYFARLVAILNPYMPDVGSELVALLEDEFRYLQKKKKLVKELAPNRMKNVHYLSALAKFKIVPPHLILHVFKVYLDDLTGVNVDNAAMLLEGCGRFLLRSEDTGSRMATMLELMRRKQSVQHFDQRQILLLENAYYQCNPPERAPRVEKERSAMEMFIRHLIYDVLAKKTIDKVLKLIRKVNWNDPEVYAVLLKVFNKPWKVKYSNVSLLAMLAYDLQRYHPEFSIRVVDHVLEDIRLGMEQNIYKNNQRRVASIKYLGELYMYRLISSTLIFDTLWSLVTFGHPDGRPLPGQVSPIDAPNDFFRIRLACVLLDTCGMCFDQGSQKRKLDNYITFLQLYVHCKAPLPMEVDFMLNDTLEALRPKLTLFKSFEEAAVAVDSMFDLVDAGLEDGDNGDESDRGGDESGDENDADRRKAQRDDASDIDVSDLKEDNRPGSPEALLIVNHAENAGPTEEAEAEFVKELAKILPTGVRKKRGEDDSEQGQPGMMKFTIATRKGNKVQTRQLPVPIDTELVRQTREMQLQDKAEQQQLKRIVLDYEHREEAEEQKAFEDTMRERGIKIRFT</sequence>
<dbReference type="Gene3D" id="1.25.40.180">
    <property type="match status" value="3"/>
</dbReference>
<feature type="region of interest" description="Disordered" evidence="5">
    <location>
        <begin position="732"/>
        <end position="801"/>
    </location>
</feature>
<dbReference type="Pfam" id="PF02854">
    <property type="entry name" value="MIF4G"/>
    <property type="match status" value="2"/>
</dbReference>
<dbReference type="PANTHER" id="PTHR12839:SF7">
    <property type="entry name" value="REGULATOR OF NONSENSE TRANSCRIPTS 2"/>
    <property type="match status" value="1"/>
</dbReference>
<dbReference type="GO" id="GO:0051603">
    <property type="term" value="P:proteolysis involved in protein catabolic process"/>
    <property type="evidence" value="ECO:0007669"/>
    <property type="project" value="InterPro"/>
</dbReference>
<feature type="compositionally biased region" description="Basic and acidic residues" evidence="5">
    <location>
        <begin position="325"/>
        <end position="352"/>
    </location>
</feature>
<dbReference type="InterPro" id="IPR023332">
    <property type="entry name" value="Proteasome_alpha-type"/>
</dbReference>
<dbReference type="InterPro" id="IPR007193">
    <property type="entry name" value="Upf2/Nmd2_C"/>
</dbReference>
<evidence type="ECO:0000259" key="6">
    <source>
        <dbReference type="SMART" id="SM00543"/>
    </source>
</evidence>
<proteinExistence type="inferred from homology"/>
<name>A0A8H7IGR6_9AGAM</name>
<dbReference type="Proteomes" id="UP000614334">
    <property type="component" value="Unassembled WGS sequence"/>
</dbReference>
<organism evidence="7 8">
    <name type="scientific">Rhizoctonia solani</name>
    <dbReference type="NCBI Taxonomy" id="456999"/>
    <lineage>
        <taxon>Eukaryota</taxon>
        <taxon>Fungi</taxon>
        <taxon>Dikarya</taxon>
        <taxon>Basidiomycota</taxon>
        <taxon>Agaricomycotina</taxon>
        <taxon>Agaricomycetes</taxon>
        <taxon>Cantharellales</taxon>
        <taxon>Ceratobasidiaceae</taxon>
        <taxon>Rhizoctonia</taxon>
    </lineage>
</organism>
<comment type="similarity">
    <text evidence="4">Belongs to the peptidase T1A family.</text>
</comment>
<reference evidence="7" key="1">
    <citation type="submission" date="2020-09" db="EMBL/GenBank/DDBJ databases">
        <title>Comparative genome analyses of four rice-infecting Rhizoctonia solani isolates reveal extensive enrichment of homogalacturonan modification genes.</title>
        <authorList>
            <person name="Lee D.-Y."/>
            <person name="Jeon J."/>
            <person name="Kim K.-T."/>
            <person name="Cheong K."/>
            <person name="Song H."/>
            <person name="Choi G."/>
            <person name="Ko J."/>
            <person name="Opiyo S.O."/>
            <person name="Zuo S."/>
            <person name="Madhav S."/>
            <person name="Lee Y.-H."/>
            <person name="Wang G.-L."/>
        </authorList>
    </citation>
    <scope>NUCLEOTIDE SEQUENCE</scope>
    <source>
        <strain evidence="7">AG1-IA B2</strain>
    </source>
</reference>
<dbReference type="Pfam" id="PF04050">
    <property type="entry name" value="Upf2"/>
    <property type="match status" value="1"/>
</dbReference>
<dbReference type="InterPro" id="IPR029055">
    <property type="entry name" value="Ntn_hydrolases_N"/>
</dbReference>
<evidence type="ECO:0000313" key="7">
    <source>
        <dbReference type="EMBL" id="KAF8757124.1"/>
    </source>
</evidence>
<dbReference type="GO" id="GO:0035145">
    <property type="term" value="C:exon-exon junction complex"/>
    <property type="evidence" value="ECO:0007669"/>
    <property type="project" value="TreeGrafter"/>
</dbReference>
<feature type="region of interest" description="Disordered" evidence="5">
    <location>
        <begin position="1245"/>
        <end position="1294"/>
    </location>
</feature>
<keyword evidence="2" id="KW-0963">Cytoplasm</keyword>
<evidence type="ECO:0000256" key="4">
    <source>
        <dbReference type="PROSITE-ProRule" id="PRU00808"/>
    </source>
</evidence>
<dbReference type="Gene3D" id="3.60.20.10">
    <property type="entry name" value="Glutamine Phosphoribosylpyrophosphate, subunit 1, domain 1"/>
    <property type="match status" value="1"/>
</dbReference>
<dbReference type="GO" id="GO:0019773">
    <property type="term" value="C:proteasome core complex, alpha-subunit complex"/>
    <property type="evidence" value="ECO:0007669"/>
    <property type="project" value="UniProtKB-UniRule"/>
</dbReference>
<dbReference type="Pfam" id="PF00227">
    <property type="entry name" value="Proteasome"/>
    <property type="match status" value="1"/>
</dbReference>
<evidence type="ECO:0000313" key="8">
    <source>
        <dbReference type="Proteomes" id="UP000614334"/>
    </source>
</evidence>
<dbReference type="GO" id="GO:0005737">
    <property type="term" value="C:cytoplasm"/>
    <property type="evidence" value="ECO:0007669"/>
    <property type="project" value="UniProtKB-SubCell"/>
</dbReference>
<dbReference type="SUPFAM" id="SSF56235">
    <property type="entry name" value="N-terminal nucleophile aminohydrolases (Ntn hydrolases)"/>
    <property type="match status" value="1"/>
</dbReference>
<comment type="subcellular location">
    <subcellularLocation>
        <location evidence="1">Cytoplasm</location>
    </subcellularLocation>
</comment>
<protein>
    <submittedName>
        <fullName evidence="7">Up-frameshift suppressor 2</fullName>
    </submittedName>
</protein>
<dbReference type="PANTHER" id="PTHR12839">
    <property type="entry name" value="NONSENSE-MEDIATED MRNA DECAY PROTEIN 2 UP-FRAMESHIFT SUPPRESSOR 2"/>
    <property type="match status" value="1"/>
</dbReference>
<keyword evidence="3 4" id="KW-0647">Proteasome</keyword>
<accession>A0A8H7IGR6</accession>
<gene>
    <name evidence="7" type="ORF">RHS01_03685</name>
</gene>
<dbReference type="Gene3D" id="4.10.80.160">
    <property type="match status" value="1"/>
</dbReference>
<dbReference type="SUPFAM" id="SSF48371">
    <property type="entry name" value="ARM repeat"/>
    <property type="match status" value="2"/>
</dbReference>
<evidence type="ECO:0000256" key="3">
    <source>
        <dbReference type="ARBA" id="ARBA00022942"/>
    </source>
</evidence>
<dbReference type="InterPro" id="IPR003890">
    <property type="entry name" value="MIF4G-like_typ-3"/>
</dbReference>